<dbReference type="EMBL" id="LNYS01000006">
    <property type="protein sequence ID" value="KTD52096.1"/>
    <property type="molecule type" value="Genomic_DNA"/>
</dbReference>
<evidence type="ECO:0000313" key="9">
    <source>
        <dbReference type="EMBL" id="KTD52096.1"/>
    </source>
</evidence>
<feature type="coiled-coil region" evidence="6">
    <location>
        <begin position="816"/>
        <end position="857"/>
    </location>
</feature>
<dbReference type="InterPro" id="IPR000212">
    <property type="entry name" value="DNA_helicase_UvrD/REP"/>
</dbReference>
<dbReference type="GO" id="GO:0005829">
    <property type="term" value="C:cytosol"/>
    <property type="evidence" value="ECO:0007669"/>
    <property type="project" value="TreeGrafter"/>
</dbReference>
<evidence type="ECO:0000256" key="4">
    <source>
        <dbReference type="ARBA" id="ARBA00022840"/>
    </source>
</evidence>
<reference evidence="9 10" key="1">
    <citation type="submission" date="2015-11" db="EMBL/GenBank/DDBJ databases">
        <title>Genomic analysis of 38 Legionella species identifies large and diverse effector repertoires.</title>
        <authorList>
            <person name="Burstein D."/>
            <person name="Amaro F."/>
            <person name="Zusman T."/>
            <person name="Lifshitz Z."/>
            <person name="Cohen O."/>
            <person name="Gilbert J.A."/>
            <person name="Pupko T."/>
            <person name="Shuman H.A."/>
            <person name="Segal G."/>
        </authorList>
    </citation>
    <scope>NUCLEOTIDE SEQUENCE [LARGE SCALE GENOMIC DNA]</scope>
    <source>
        <strain evidence="9 10">CDC#1442-AUS-E</strain>
    </source>
</reference>
<proteinExistence type="predicted"/>
<keyword evidence="3 5" id="KW-0347">Helicase</keyword>
<dbReference type="SUPFAM" id="SSF48403">
    <property type="entry name" value="Ankyrin repeat"/>
    <property type="match status" value="1"/>
</dbReference>
<evidence type="ECO:0000256" key="2">
    <source>
        <dbReference type="ARBA" id="ARBA00022801"/>
    </source>
</evidence>
<dbReference type="Proteomes" id="UP000054618">
    <property type="component" value="Unassembled WGS sequence"/>
</dbReference>
<evidence type="ECO:0000259" key="8">
    <source>
        <dbReference type="PROSITE" id="PS51198"/>
    </source>
</evidence>
<comment type="caution">
    <text evidence="9">The sequence shown here is derived from an EMBL/GenBank/DDBJ whole genome shotgun (WGS) entry which is preliminary data.</text>
</comment>
<keyword evidence="2 5" id="KW-0378">Hydrolase</keyword>
<feature type="region of interest" description="Disordered" evidence="7">
    <location>
        <begin position="724"/>
        <end position="809"/>
    </location>
</feature>
<dbReference type="RefSeq" id="WP_058507028.1">
    <property type="nucleotide sequence ID" value="NZ_LNYS01000006.1"/>
</dbReference>
<evidence type="ECO:0000256" key="7">
    <source>
        <dbReference type="SAM" id="MobiDB-lite"/>
    </source>
</evidence>
<dbReference type="GO" id="GO:0000725">
    <property type="term" value="P:recombinational repair"/>
    <property type="evidence" value="ECO:0007669"/>
    <property type="project" value="TreeGrafter"/>
</dbReference>
<keyword evidence="10" id="KW-1185">Reference proteome</keyword>
<keyword evidence="6" id="KW-0175">Coiled coil</keyword>
<dbReference type="GO" id="GO:0005524">
    <property type="term" value="F:ATP binding"/>
    <property type="evidence" value="ECO:0007669"/>
    <property type="project" value="UniProtKB-UniRule"/>
</dbReference>
<evidence type="ECO:0000313" key="10">
    <source>
        <dbReference type="Proteomes" id="UP000054618"/>
    </source>
</evidence>
<dbReference type="InterPro" id="IPR036770">
    <property type="entry name" value="Ankyrin_rpt-contain_sf"/>
</dbReference>
<keyword evidence="1 5" id="KW-0547">Nucleotide-binding</keyword>
<dbReference type="STRING" id="45073.Lqui_0940"/>
<dbReference type="PANTHER" id="PTHR11070">
    <property type="entry name" value="UVRD / RECB / PCRA DNA HELICASE FAMILY MEMBER"/>
    <property type="match status" value="1"/>
</dbReference>
<dbReference type="SUPFAM" id="SSF52540">
    <property type="entry name" value="P-loop containing nucleoside triphosphate hydrolases"/>
    <property type="match status" value="1"/>
</dbReference>
<sequence length="1524" mass="172621">MPKKKAEASAPWKRVIIQRSVLAGYSKGPKPVKKLAKALKGQQTQSAYYEKLKDRDGLASARLNEADRALLVEFEVNGEKSLVIADIAENHEYKKSPLFSDKAGVEKYRQKYGPSIIRQIEELMAEEALEAARPAAGPVQKTRPLVTLDYYNQRVIRLSSQQEEILKVRPPVVIRGAAGSGKSCLAVSRILELIASLPPDSAGKILYVTQSPELVKAMQAIWDSLSLPETLKNRVEFKAYETVAREQQSADFEGKRLAVKEDFEQWLKDYVGKCRDRLKPAAAAAGKKGKGKKKKAQVPDDANAQLDRFLKEGHELYQEFRLLSGYFLPEGYLGLGTQNSLYAHQDDRQWILAAYENYQNYLKDQRLVALDFLKFKPRDPYDLVLGDEAQDLSGLELENLLLLAKDGQLCLCMDTHQSLFDELSKGPLIENMMQRYGLPLSSVELPHSYRCPENVVHFANEVIKVKNQVVGGRADKHELSEIKMSPEQAKTPGIVHWLKQSPEELKALRDMAKQSNFAIITLPEYKKEAQEKYPGAVLVFTAEEIKGLEYENVILYRMLDNDLCREASREWTDGKVPTNRVKRGCGDSRFGPPLNKFFTSSTRATKRLFIDQGDDYPLAPLCNAFKKGIKTPETAFLSDPNLEQTEAERLAQWEEEICRLYQNGKKDMAKNAFDRSLKNQRSYADYDDFLLTKGLIKKEEPPVEKQEEVEAVETQAECPVVAAEPSKPAEAVQEEQAPLSVADKKQSSNRRSNRRNRGNQAATLKTEPKETTASLSRNSQSLSQRIDSLPTRNTLGRSPKFFDSGPGEKFGLPGSLEEIKMQLMSVANEQAAYQDELMNALQKRSSLEEKGAALKAQWASLQQEKQELIAGKPRLSKIEEKIQTDLNNLFNSFTESTLDNTFKKKHPQETIFRWLLLTENGGNDCFISRLKGDNDKWMALKRYFINNPLELEHYFSLKELAKRDPRSGNTYFEILCLKQHGLDFLKEIWDSMSVPEMLDSATLFAFKEILFAAAPGNTWDDLIGKNNVLMYLLNHPTGRPLLKILFSSPLFPTLCCKDKEENTLLHWAVSNQRVNIIIPIMAARASALKEGFVKEEQDVFGMKNKEGLTPLELAKKLNLHLSLNALDCSRYENPAPKKENAPVYDEQYLRTKIQEISTTRGPILIPAVKQLSGEINDLEFAKTKYTRKLLLNKNLTKKGERDKNKLNLRIRVIEGLIKEKQKQQNEEIRDARLMAVSNLTRRRLSVKEIYENLDMLTINIPPDLLYTFLMAAANPNDLPLLMHLFKNNSDGISSWKCFQNYLEENPVLVNFNFSLDELFRQYHDLGKTRFELLARRREGLDFLYLIFTILSIPEKVTIETHRNIMANLFADIAIKQWGSLEESQSLLMYLLNRVQGRFVLSKLPADLLFNLISQQDSQWNSLLHWAAANQRADLISMVLELKQRMQGKASIQQFIDLKNEAGETALDIAKAHNFAQGITLLTGQTALKPGLASYSSLYHSPVTIAAGSSSSSAALTETGSVTLS</sequence>
<evidence type="ECO:0000256" key="5">
    <source>
        <dbReference type="PROSITE-ProRule" id="PRU00560"/>
    </source>
</evidence>
<dbReference type="PANTHER" id="PTHR11070:SF45">
    <property type="entry name" value="DNA 3'-5' HELICASE"/>
    <property type="match status" value="1"/>
</dbReference>
<dbReference type="Gene3D" id="3.40.50.300">
    <property type="entry name" value="P-loop containing nucleotide triphosphate hydrolases"/>
    <property type="match status" value="2"/>
</dbReference>
<dbReference type="Gene3D" id="1.25.40.20">
    <property type="entry name" value="Ankyrin repeat-containing domain"/>
    <property type="match status" value="1"/>
</dbReference>
<name>A0A0W0Y5S9_9GAMM</name>
<dbReference type="InterPro" id="IPR027417">
    <property type="entry name" value="P-loop_NTPase"/>
</dbReference>
<feature type="domain" description="UvrD-like helicase ATP-binding" evidence="8">
    <location>
        <begin position="155"/>
        <end position="452"/>
    </location>
</feature>
<gene>
    <name evidence="9" type="ORF">Lqui_0940</name>
</gene>
<dbReference type="GO" id="GO:0003677">
    <property type="term" value="F:DNA binding"/>
    <property type="evidence" value="ECO:0007669"/>
    <property type="project" value="InterPro"/>
</dbReference>
<evidence type="ECO:0000256" key="1">
    <source>
        <dbReference type="ARBA" id="ARBA00022741"/>
    </source>
</evidence>
<dbReference type="PROSITE" id="PS51198">
    <property type="entry name" value="UVRD_HELICASE_ATP_BIND"/>
    <property type="match status" value="1"/>
</dbReference>
<organism evidence="9 10">
    <name type="scientific">Legionella quinlivanii</name>
    <dbReference type="NCBI Taxonomy" id="45073"/>
    <lineage>
        <taxon>Bacteria</taxon>
        <taxon>Pseudomonadati</taxon>
        <taxon>Pseudomonadota</taxon>
        <taxon>Gammaproteobacteria</taxon>
        <taxon>Legionellales</taxon>
        <taxon>Legionellaceae</taxon>
        <taxon>Legionella</taxon>
    </lineage>
</organism>
<dbReference type="InterPro" id="IPR014016">
    <property type="entry name" value="UvrD-like_ATP-bd"/>
</dbReference>
<evidence type="ECO:0000256" key="6">
    <source>
        <dbReference type="SAM" id="Coils"/>
    </source>
</evidence>
<feature type="compositionally biased region" description="Low complexity" evidence="7">
    <location>
        <begin position="774"/>
        <end position="785"/>
    </location>
</feature>
<dbReference type="Pfam" id="PF00580">
    <property type="entry name" value="UvrD-helicase"/>
    <property type="match status" value="1"/>
</dbReference>
<dbReference type="GO" id="GO:0016787">
    <property type="term" value="F:hydrolase activity"/>
    <property type="evidence" value="ECO:0007669"/>
    <property type="project" value="UniProtKB-UniRule"/>
</dbReference>
<feature type="binding site" evidence="5">
    <location>
        <begin position="176"/>
        <end position="183"/>
    </location>
    <ligand>
        <name>ATP</name>
        <dbReference type="ChEBI" id="CHEBI:30616"/>
    </ligand>
</feature>
<dbReference type="GO" id="GO:0043138">
    <property type="term" value="F:3'-5' DNA helicase activity"/>
    <property type="evidence" value="ECO:0007669"/>
    <property type="project" value="TreeGrafter"/>
</dbReference>
<protein>
    <submittedName>
        <fullName evidence="9">UvrD/REP helicase</fullName>
    </submittedName>
</protein>
<dbReference type="PATRIC" id="fig|45073.5.peg.992"/>
<dbReference type="OrthoDB" id="5651302at2"/>
<accession>A0A0W0Y5S9</accession>
<keyword evidence="4 5" id="KW-0067">ATP-binding</keyword>
<feature type="compositionally biased region" description="Basic residues" evidence="7">
    <location>
        <begin position="747"/>
        <end position="757"/>
    </location>
</feature>
<evidence type="ECO:0000256" key="3">
    <source>
        <dbReference type="ARBA" id="ARBA00022806"/>
    </source>
</evidence>